<reference evidence="1" key="1">
    <citation type="submission" date="2023-01" db="EMBL/GenBank/DDBJ databases">
        <authorList>
            <person name="Van Ghelder C."/>
            <person name="Rancurel C."/>
        </authorList>
    </citation>
    <scope>NUCLEOTIDE SEQUENCE</scope>
    <source>
        <strain evidence="1">CNCM I-4278</strain>
    </source>
</reference>
<evidence type="ECO:0000313" key="1">
    <source>
        <dbReference type="EMBL" id="CAI6229618.1"/>
    </source>
</evidence>
<organism evidence="1 2">
    <name type="scientific">Periconia digitata</name>
    <dbReference type="NCBI Taxonomy" id="1303443"/>
    <lineage>
        <taxon>Eukaryota</taxon>
        <taxon>Fungi</taxon>
        <taxon>Dikarya</taxon>
        <taxon>Ascomycota</taxon>
        <taxon>Pezizomycotina</taxon>
        <taxon>Dothideomycetes</taxon>
        <taxon>Pleosporomycetidae</taxon>
        <taxon>Pleosporales</taxon>
        <taxon>Massarineae</taxon>
        <taxon>Periconiaceae</taxon>
        <taxon>Periconia</taxon>
    </lineage>
</organism>
<name>A0A9W4U1I7_9PLEO</name>
<protein>
    <submittedName>
        <fullName evidence="1">Uncharacterized protein</fullName>
    </submittedName>
</protein>
<comment type="caution">
    <text evidence="1">The sequence shown here is derived from an EMBL/GenBank/DDBJ whole genome shotgun (WGS) entry which is preliminary data.</text>
</comment>
<keyword evidence="2" id="KW-1185">Reference proteome</keyword>
<sequence>MIGDGWPRTKEHCGAICVTSHHRIFRGLLHASLFTNNKLPWYRYEETQWLILG</sequence>
<accession>A0A9W4U1I7</accession>
<dbReference type="Proteomes" id="UP001152607">
    <property type="component" value="Unassembled WGS sequence"/>
</dbReference>
<gene>
    <name evidence="1" type="ORF">PDIGIT_LOCUS163</name>
</gene>
<evidence type="ECO:0000313" key="2">
    <source>
        <dbReference type="Proteomes" id="UP001152607"/>
    </source>
</evidence>
<proteinExistence type="predicted"/>
<dbReference type="EMBL" id="CAOQHR010000001">
    <property type="protein sequence ID" value="CAI6229618.1"/>
    <property type="molecule type" value="Genomic_DNA"/>
</dbReference>
<dbReference type="AlphaFoldDB" id="A0A9W4U1I7"/>